<feature type="region of interest" description="Disordered" evidence="1">
    <location>
        <begin position="161"/>
        <end position="204"/>
    </location>
</feature>
<sequence>MRPETYSFAHLSPDTPRAQGYAGRSLMYRAVAASVSNENATEHSRTHSDAHCIAESQEAKNNPVYALTLIKRNVPHQFAIEQLAGSPRRLSRYTTRKMEALHPGWELLDDEDKNMTAFRHSTQNSDSNGYTASLRAAGEKLAQYLEPMTEAEVQALIRHTTQRHNELQTPESVAQRMYESEQEKRGADEEGERQRREYRRRYGP</sequence>
<feature type="compositionally biased region" description="Basic and acidic residues" evidence="1">
    <location>
        <begin position="178"/>
        <end position="195"/>
    </location>
</feature>
<dbReference type="EMBL" id="CP028956">
    <property type="protein sequence ID" value="AWC93199.1"/>
    <property type="molecule type" value="Genomic_DNA"/>
</dbReference>
<protein>
    <submittedName>
        <fullName evidence="2">Uncharacterized protein</fullName>
    </submittedName>
</protein>
<evidence type="ECO:0000313" key="3">
    <source>
        <dbReference type="Proteomes" id="UP000244682"/>
    </source>
</evidence>
<evidence type="ECO:0000313" key="2">
    <source>
        <dbReference type="EMBL" id="AWC93199.1"/>
    </source>
</evidence>
<dbReference type="RefSeq" id="WP_108655746.1">
    <property type="nucleotide sequence ID" value="NZ_CP028956.1"/>
</dbReference>
<gene>
    <name evidence="2" type="ORF">AM380_05880</name>
</gene>
<dbReference type="Proteomes" id="UP000244682">
    <property type="component" value="Chromosome"/>
</dbReference>
<name>A0AAU8ZJG6_MORMO</name>
<accession>A0AAU8ZJG6</accession>
<reference evidence="2 3" key="1">
    <citation type="submission" date="2018-04" db="EMBL/GenBank/DDBJ databases">
        <title>Whole genome sequencing of Morganella morganii AR_0133.</title>
        <authorList>
            <person name="Conlan S."/>
            <person name="Thomas P.J."/>
            <person name="Mullikin J."/>
            <person name="Frank K.M."/>
            <person name="Segre J.A."/>
        </authorList>
    </citation>
    <scope>NUCLEOTIDE SEQUENCE [LARGE SCALE GENOMIC DNA]</scope>
    <source>
        <strain evidence="2 3">AR_0133</strain>
    </source>
</reference>
<organism evidence="2 3">
    <name type="scientific">Morganella morganii</name>
    <name type="common">Proteus morganii</name>
    <dbReference type="NCBI Taxonomy" id="582"/>
    <lineage>
        <taxon>Bacteria</taxon>
        <taxon>Pseudomonadati</taxon>
        <taxon>Pseudomonadota</taxon>
        <taxon>Gammaproteobacteria</taxon>
        <taxon>Enterobacterales</taxon>
        <taxon>Morganellaceae</taxon>
        <taxon>Morganella</taxon>
    </lineage>
</organism>
<evidence type="ECO:0000256" key="1">
    <source>
        <dbReference type="SAM" id="MobiDB-lite"/>
    </source>
</evidence>
<proteinExistence type="predicted"/>
<dbReference type="AlphaFoldDB" id="A0AAU8ZJG6"/>